<dbReference type="InterPro" id="IPR036259">
    <property type="entry name" value="MFS_trans_sf"/>
</dbReference>
<dbReference type="GO" id="GO:0016020">
    <property type="term" value="C:membrane"/>
    <property type="evidence" value="ECO:0007669"/>
    <property type="project" value="UniProtKB-SubCell"/>
</dbReference>
<sequence length="264" mass="29433">MVKVGGGDAALLFGGLYLVAAGSAGIKASLPSHGADQFEEKDPKEAKQMSSFFNWFLLSGNIGTVISLTLVVWIQDNKGWDLRFGISSISMVVGAFFFTSGLPRYRIQVIQKSNAFVEVIQVYVAAFRNQNLRLPEDPEDLYEIDGDEPVMEIEFLPHRDVSQLQTFSIQQAVTMDTRITKHFHITPASLAIIPIIFLLVLVPIYDRLFVPFARRITGHPTGITHLQRIGVGLVLSCLSMAVAGIIEVKRKEVARKHNMLMLYR</sequence>
<accession>A0A834HHK0</accession>
<evidence type="ECO:0000256" key="6">
    <source>
        <dbReference type="ARBA" id="ARBA00044504"/>
    </source>
</evidence>
<keyword evidence="9" id="KW-1185">Reference proteome</keyword>
<dbReference type="SUPFAM" id="SSF103473">
    <property type="entry name" value="MFS general substrate transporter"/>
    <property type="match status" value="1"/>
</dbReference>
<evidence type="ECO:0000256" key="7">
    <source>
        <dbReference type="SAM" id="Phobius"/>
    </source>
</evidence>
<dbReference type="InterPro" id="IPR000109">
    <property type="entry name" value="POT_fam"/>
</dbReference>
<keyword evidence="4 7" id="KW-1133">Transmembrane helix</keyword>
<evidence type="ECO:0000256" key="5">
    <source>
        <dbReference type="ARBA" id="ARBA00023136"/>
    </source>
</evidence>
<name>A0A834HHK0_RHOSS</name>
<evidence type="ECO:0000256" key="2">
    <source>
        <dbReference type="ARBA" id="ARBA00005982"/>
    </source>
</evidence>
<feature type="transmembrane region" description="Helical" evidence="7">
    <location>
        <begin position="225"/>
        <end position="246"/>
    </location>
</feature>
<comment type="similarity">
    <text evidence="2">Belongs to the major facilitator superfamily. Proton-dependent oligopeptide transporter (POT/PTR) (TC 2.A.17) family.</text>
</comment>
<evidence type="ECO:0000256" key="4">
    <source>
        <dbReference type="ARBA" id="ARBA00022989"/>
    </source>
</evidence>
<dbReference type="Pfam" id="PF00854">
    <property type="entry name" value="PTR2"/>
    <property type="match status" value="2"/>
</dbReference>
<protein>
    <submittedName>
        <fullName evidence="8">Uncharacterized protein</fullName>
    </submittedName>
</protein>
<reference evidence="8" key="1">
    <citation type="submission" date="2019-11" db="EMBL/GenBank/DDBJ databases">
        <authorList>
            <person name="Liu Y."/>
            <person name="Hou J."/>
            <person name="Li T.-Q."/>
            <person name="Guan C.-H."/>
            <person name="Wu X."/>
            <person name="Wu H.-Z."/>
            <person name="Ling F."/>
            <person name="Zhang R."/>
            <person name="Shi X.-G."/>
            <person name="Ren J.-P."/>
            <person name="Chen E.-F."/>
            <person name="Sun J.-M."/>
        </authorList>
    </citation>
    <scope>NUCLEOTIDE SEQUENCE</scope>
    <source>
        <strain evidence="8">Adult_tree_wgs_1</strain>
        <tissue evidence="8">Leaves</tissue>
    </source>
</reference>
<comment type="caution">
    <text evidence="8">The sequence shown here is derived from an EMBL/GenBank/DDBJ whole genome shotgun (WGS) entry which is preliminary data.</text>
</comment>
<dbReference type="Proteomes" id="UP000626092">
    <property type="component" value="Unassembled WGS sequence"/>
</dbReference>
<evidence type="ECO:0000313" key="8">
    <source>
        <dbReference type="EMBL" id="KAF7151074.1"/>
    </source>
</evidence>
<dbReference type="Gene3D" id="1.20.1250.20">
    <property type="entry name" value="MFS general substrate transporter like domains"/>
    <property type="match status" value="2"/>
</dbReference>
<evidence type="ECO:0000313" key="9">
    <source>
        <dbReference type="Proteomes" id="UP000626092"/>
    </source>
</evidence>
<comment type="subcellular location">
    <subcellularLocation>
        <location evidence="1">Membrane</location>
        <topology evidence="1">Multi-pass membrane protein</topology>
    </subcellularLocation>
</comment>
<feature type="transmembrane region" description="Helical" evidence="7">
    <location>
        <begin position="51"/>
        <end position="74"/>
    </location>
</feature>
<feature type="transmembrane region" description="Helical" evidence="7">
    <location>
        <begin position="185"/>
        <end position="205"/>
    </location>
</feature>
<dbReference type="OrthoDB" id="8904098at2759"/>
<feature type="transmembrane region" description="Helical" evidence="7">
    <location>
        <begin position="80"/>
        <end position="102"/>
    </location>
</feature>
<keyword evidence="3 7" id="KW-0812">Transmembrane</keyword>
<organism evidence="8 9">
    <name type="scientific">Rhododendron simsii</name>
    <name type="common">Sims's rhododendron</name>
    <dbReference type="NCBI Taxonomy" id="118357"/>
    <lineage>
        <taxon>Eukaryota</taxon>
        <taxon>Viridiplantae</taxon>
        <taxon>Streptophyta</taxon>
        <taxon>Embryophyta</taxon>
        <taxon>Tracheophyta</taxon>
        <taxon>Spermatophyta</taxon>
        <taxon>Magnoliopsida</taxon>
        <taxon>eudicotyledons</taxon>
        <taxon>Gunneridae</taxon>
        <taxon>Pentapetalae</taxon>
        <taxon>asterids</taxon>
        <taxon>Ericales</taxon>
        <taxon>Ericaceae</taxon>
        <taxon>Ericoideae</taxon>
        <taxon>Rhodoreae</taxon>
        <taxon>Rhododendron</taxon>
    </lineage>
</organism>
<dbReference type="EMBL" id="WJXA01000002">
    <property type="protein sequence ID" value="KAF7151074.1"/>
    <property type="molecule type" value="Genomic_DNA"/>
</dbReference>
<dbReference type="GO" id="GO:0022857">
    <property type="term" value="F:transmembrane transporter activity"/>
    <property type="evidence" value="ECO:0007669"/>
    <property type="project" value="InterPro"/>
</dbReference>
<evidence type="ECO:0000256" key="1">
    <source>
        <dbReference type="ARBA" id="ARBA00004141"/>
    </source>
</evidence>
<proteinExistence type="inferred from homology"/>
<feature type="transmembrane region" description="Helical" evidence="7">
    <location>
        <begin position="12"/>
        <end position="30"/>
    </location>
</feature>
<keyword evidence="5 7" id="KW-0472">Membrane</keyword>
<evidence type="ECO:0000256" key="3">
    <source>
        <dbReference type="ARBA" id="ARBA00022692"/>
    </source>
</evidence>
<comment type="similarity">
    <text evidence="6">Belongs to the major facilitator superfamily. Phosphate:H(+) symporter (TC 2.A.1.9) family.</text>
</comment>
<dbReference type="PANTHER" id="PTHR11654">
    <property type="entry name" value="OLIGOPEPTIDE TRANSPORTER-RELATED"/>
    <property type="match status" value="1"/>
</dbReference>
<gene>
    <name evidence="8" type="ORF">RHSIM_Rhsim02G0182600</name>
</gene>
<dbReference type="AlphaFoldDB" id="A0A834HHK0"/>